<sequence length="90" mass="10324">MSAYFLAGFAVVFFLIASTDAVVMPERLSDRLISSQRVDKAIEFCEILFRDLFRTKQVPTGAFQVCIMAYIKKMARELDDVELIYPKSFT</sequence>
<feature type="chain" id="PRO_5043131753" evidence="1">
    <location>
        <begin position="22"/>
        <end position="90"/>
    </location>
</feature>
<dbReference type="WBParaSite" id="HNAJ_0000331501-mRNA-1">
    <property type="protein sequence ID" value="HNAJ_0000331501-mRNA-1"/>
    <property type="gene ID" value="HNAJ_0000331501"/>
</dbReference>
<accession>A0A0R3T8C7</accession>
<evidence type="ECO:0000313" key="4">
    <source>
        <dbReference type="WBParaSite" id="HNAJ_0000331501-mRNA-1"/>
    </source>
</evidence>
<keyword evidence="3" id="KW-1185">Reference proteome</keyword>
<protein>
    <submittedName>
        <fullName evidence="4">Odorant binding protein</fullName>
    </submittedName>
</protein>
<dbReference type="Proteomes" id="UP000278807">
    <property type="component" value="Unassembled WGS sequence"/>
</dbReference>
<dbReference type="OrthoDB" id="6241480at2759"/>
<evidence type="ECO:0000313" key="3">
    <source>
        <dbReference type="Proteomes" id="UP000278807"/>
    </source>
</evidence>
<name>A0A0R3T8C7_RODNA</name>
<proteinExistence type="predicted"/>
<dbReference type="AlphaFoldDB" id="A0A0R3T8C7"/>
<dbReference type="EMBL" id="UZAE01001892">
    <property type="protein sequence ID" value="VDN99173.1"/>
    <property type="molecule type" value="Genomic_DNA"/>
</dbReference>
<reference evidence="4" key="1">
    <citation type="submission" date="2017-02" db="UniProtKB">
        <authorList>
            <consortium name="WormBaseParasite"/>
        </authorList>
    </citation>
    <scope>IDENTIFICATION</scope>
</reference>
<evidence type="ECO:0000313" key="2">
    <source>
        <dbReference type="EMBL" id="VDN99173.1"/>
    </source>
</evidence>
<organism evidence="4">
    <name type="scientific">Rodentolepis nana</name>
    <name type="common">Dwarf tapeworm</name>
    <name type="synonym">Hymenolepis nana</name>
    <dbReference type="NCBI Taxonomy" id="102285"/>
    <lineage>
        <taxon>Eukaryota</taxon>
        <taxon>Metazoa</taxon>
        <taxon>Spiralia</taxon>
        <taxon>Lophotrochozoa</taxon>
        <taxon>Platyhelminthes</taxon>
        <taxon>Cestoda</taxon>
        <taxon>Eucestoda</taxon>
        <taxon>Cyclophyllidea</taxon>
        <taxon>Hymenolepididae</taxon>
        <taxon>Rodentolepis</taxon>
    </lineage>
</organism>
<feature type="signal peptide" evidence="1">
    <location>
        <begin position="1"/>
        <end position="21"/>
    </location>
</feature>
<evidence type="ECO:0000256" key="1">
    <source>
        <dbReference type="SAM" id="SignalP"/>
    </source>
</evidence>
<keyword evidence="1" id="KW-0732">Signal</keyword>
<reference evidence="2 3" key="2">
    <citation type="submission" date="2018-11" db="EMBL/GenBank/DDBJ databases">
        <authorList>
            <consortium name="Pathogen Informatics"/>
        </authorList>
    </citation>
    <scope>NUCLEOTIDE SEQUENCE [LARGE SCALE GENOMIC DNA]</scope>
</reference>
<gene>
    <name evidence="2" type="ORF">HNAJ_LOCUS3314</name>
</gene>